<evidence type="ECO:0000259" key="8">
    <source>
        <dbReference type="Pfam" id="PF01578"/>
    </source>
</evidence>
<keyword evidence="4 7" id="KW-1133">Transmembrane helix</keyword>
<keyword evidence="10" id="KW-1185">Reference proteome</keyword>
<evidence type="ECO:0000256" key="7">
    <source>
        <dbReference type="SAM" id="Phobius"/>
    </source>
</evidence>
<evidence type="ECO:0000256" key="2">
    <source>
        <dbReference type="ARBA" id="ARBA00022692"/>
    </source>
</evidence>
<dbReference type="PANTHER" id="PTHR30071">
    <property type="entry name" value="HEME EXPORTER PROTEIN C"/>
    <property type="match status" value="1"/>
</dbReference>
<feature type="transmembrane region" description="Helical" evidence="7">
    <location>
        <begin position="263"/>
        <end position="283"/>
    </location>
</feature>
<evidence type="ECO:0000256" key="3">
    <source>
        <dbReference type="ARBA" id="ARBA00022748"/>
    </source>
</evidence>
<comment type="caution">
    <text evidence="9">The sequence shown here is derived from an EMBL/GenBank/DDBJ whole genome shotgun (WGS) entry which is preliminary data.</text>
</comment>
<feature type="transmembrane region" description="Helical" evidence="7">
    <location>
        <begin position="140"/>
        <end position="158"/>
    </location>
</feature>
<gene>
    <name evidence="9" type="primary">ccsB</name>
    <name evidence="9" type="ORF">ACFOLH_12530</name>
</gene>
<organism evidence="9 10">
    <name type="scientific">Aquipuribacter hungaricus</name>
    <dbReference type="NCBI Taxonomy" id="545624"/>
    <lineage>
        <taxon>Bacteria</taxon>
        <taxon>Bacillati</taxon>
        <taxon>Actinomycetota</taxon>
        <taxon>Actinomycetes</taxon>
        <taxon>Micrococcales</taxon>
        <taxon>Intrasporangiaceae</taxon>
        <taxon>Aquipuribacter</taxon>
    </lineage>
</organism>
<dbReference type="Pfam" id="PF01578">
    <property type="entry name" value="Cytochrom_C_asm"/>
    <property type="match status" value="1"/>
</dbReference>
<evidence type="ECO:0000256" key="4">
    <source>
        <dbReference type="ARBA" id="ARBA00022989"/>
    </source>
</evidence>
<keyword evidence="5 7" id="KW-0472">Membrane</keyword>
<evidence type="ECO:0000313" key="9">
    <source>
        <dbReference type="EMBL" id="MFC3689171.1"/>
    </source>
</evidence>
<feature type="transmembrane region" description="Helical" evidence="7">
    <location>
        <begin position="200"/>
        <end position="226"/>
    </location>
</feature>
<dbReference type="InterPro" id="IPR002541">
    <property type="entry name" value="Cyt_c_assembly"/>
</dbReference>
<comment type="subcellular location">
    <subcellularLocation>
        <location evidence="1">Membrane</location>
        <topology evidence="1">Multi-pass membrane protein</topology>
    </subcellularLocation>
</comment>
<proteinExistence type="predicted"/>
<feature type="domain" description="Cytochrome c assembly protein" evidence="8">
    <location>
        <begin position="141"/>
        <end position="345"/>
    </location>
</feature>
<dbReference type="InterPro" id="IPR045062">
    <property type="entry name" value="Cyt_c_biogenesis_CcsA/CcmC"/>
</dbReference>
<evidence type="ECO:0000256" key="1">
    <source>
        <dbReference type="ARBA" id="ARBA00004141"/>
    </source>
</evidence>
<feature type="transmembrane region" description="Helical" evidence="7">
    <location>
        <begin position="295"/>
        <end position="312"/>
    </location>
</feature>
<evidence type="ECO:0000313" key="10">
    <source>
        <dbReference type="Proteomes" id="UP001595685"/>
    </source>
</evidence>
<dbReference type="PANTHER" id="PTHR30071:SF1">
    <property type="entry name" value="CYTOCHROME B_B6 PROTEIN-RELATED"/>
    <property type="match status" value="1"/>
</dbReference>
<feature type="transmembrane region" description="Helical" evidence="7">
    <location>
        <begin position="324"/>
        <end position="345"/>
    </location>
</feature>
<feature type="compositionally biased region" description="Low complexity" evidence="6">
    <location>
        <begin position="83"/>
        <end position="99"/>
    </location>
</feature>
<evidence type="ECO:0000256" key="6">
    <source>
        <dbReference type="SAM" id="MobiDB-lite"/>
    </source>
</evidence>
<dbReference type="RefSeq" id="WP_340293979.1">
    <property type="nucleotide sequence ID" value="NZ_JBBEOI010000131.1"/>
</dbReference>
<accession>A0ABV7WH31</accession>
<evidence type="ECO:0000256" key="5">
    <source>
        <dbReference type="ARBA" id="ARBA00023136"/>
    </source>
</evidence>
<protein>
    <submittedName>
        <fullName evidence="9">C-type cytochrome biogenesis protein CcsB</fullName>
    </submittedName>
</protein>
<keyword evidence="2 7" id="KW-0812">Transmembrane</keyword>
<keyword evidence="3" id="KW-0201">Cytochrome c-type biogenesis</keyword>
<dbReference type="InterPro" id="IPR017562">
    <property type="entry name" value="Cyt_c_biogenesis_CcsA"/>
</dbReference>
<dbReference type="Proteomes" id="UP001595685">
    <property type="component" value="Unassembled WGS sequence"/>
</dbReference>
<feature type="transmembrane region" description="Helical" evidence="7">
    <location>
        <begin position="165"/>
        <end position="188"/>
    </location>
</feature>
<dbReference type="EMBL" id="JBHRWW010000008">
    <property type="protein sequence ID" value="MFC3689171.1"/>
    <property type="molecule type" value="Genomic_DNA"/>
</dbReference>
<reference evidence="10" key="1">
    <citation type="journal article" date="2019" name="Int. J. Syst. Evol. Microbiol.">
        <title>The Global Catalogue of Microorganisms (GCM) 10K type strain sequencing project: providing services to taxonomists for standard genome sequencing and annotation.</title>
        <authorList>
            <consortium name="The Broad Institute Genomics Platform"/>
            <consortium name="The Broad Institute Genome Sequencing Center for Infectious Disease"/>
            <person name="Wu L."/>
            <person name="Ma J."/>
        </authorList>
    </citation>
    <scope>NUCLEOTIDE SEQUENCE [LARGE SCALE GENOMIC DNA]</scope>
    <source>
        <strain evidence="10">NCAIM B.02333</strain>
    </source>
</reference>
<dbReference type="NCBIfam" id="TIGR03144">
    <property type="entry name" value="cytochr_II_ccsB"/>
    <property type="match status" value="1"/>
</dbReference>
<sequence length="353" mass="36598">MSAVLTGLTTGLTGLTLGAGPGGIGGTPADPALAGISDGLVYSAMAAYAVALVAFAVDLAGGRRTRGAVREEALVGAGGAGSTAGSTAASTAQGSGTAAATPGRRALGIGSTVFVLATLLHVAALVARGASVQRVPWSDAYEFAVSGAAVVSVVYLVLLRDRARWGWLGSFVVVPVLLTLMVATSFFYTEASALSPALQSSWLVVHVSIAFLASALLTIGFSLAVVQLVQHRQDALVAAGGEPSRLLQRVPSARQLEQTSFQLHAVAFVLWTFTVVAGAIWAAEAWGRYWGWDPKEVWSFVIWVVYAAYLHARATAGWAGPRSAWIAVLGFACLLFNFLGVNYLFVGNHSYAL</sequence>
<feature type="region of interest" description="Disordered" evidence="6">
    <location>
        <begin position="78"/>
        <end position="99"/>
    </location>
</feature>
<feature type="transmembrane region" description="Helical" evidence="7">
    <location>
        <begin position="42"/>
        <end position="61"/>
    </location>
</feature>
<feature type="transmembrane region" description="Helical" evidence="7">
    <location>
        <begin position="106"/>
        <end position="128"/>
    </location>
</feature>
<name>A0ABV7WH31_9MICO</name>